<comment type="function">
    <text evidence="6">Involved in the regulation of the intracellular balance of NAD and NADP, and is a key enzyme in the biosynthesis of NADP. Catalyzes specifically the phosphorylation on 2'-hydroxyl of the adenosine moiety of NAD to yield NADP.</text>
</comment>
<dbReference type="GO" id="GO:0051287">
    <property type="term" value="F:NAD binding"/>
    <property type="evidence" value="ECO:0007669"/>
    <property type="project" value="UniProtKB-ARBA"/>
</dbReference>
<evidence type="ECO:0000256" key="6">
    <source>
        <dbReference type="HAMAP-Rule" id="MF_00361"/>
    </source>
</evidence>
<dbReference type="AlphaFoldDB" id="A0A1J1E1L1"/>
<feature type="binding site" evidence="6">
    <location>
        <position position="207"/>
    </location>
    <ligand>
        <name>NAD(+)</name>
        <dbReference type="ChEBI" id="CHEBI:57540"/>
    </ligand>
</feature>
<feature type="binding site" evidence="6">
    <location>
        <begin position="183"/>
        <end position="188"/>
    </location>
    <ligand>
        <name>NAD(+)</name>
        <dbReference type="ChEBI" id="CHEBI:57540"/>
    </ligand>
</feature>
<evidence type="ECO:0000256" key="5">
    <source>
        <dbReference type="ARBA" id="ARBA00047925"/>
    </source>
</evidence>
<dbReference type="Gene3D" id="3.40.50.10330">
    <property type="entry name" value="Probable inorganic polyphosphate/atp-NAD kinase, domain 1"/>
    <property type="match status" value="1"/>
</dbReference>
<keyword evidence="1 6" id="KW-0808">Transferase</keyword>
<feature type="binding site" evidence="6">
    <location>
        <position position="75"/>
    </location>
    <ligand>
        <name>NAD(+)</name>
        <dbReference type="ChEBI" id="CHEBI:57540"/>
    </ligand>
</feature>
<feature type="binding site" evidence="6">
    <location>
        <begin position="70"/>
        <end position="71"/>
    </location>
    <ligand>
        <name>NAD(+)</name>
        <dbReference type="ChEBI" id="CHEBI:57540"/>
    </ligand>
</feature>
<evidence type="ECO:0000256" key="4">
    <source>
        <dbReference type="ARBA" id="ARBA00023027"/>
    </source>
</evidence>
<evidence type="ECO:0000313" key="7">
    <source>
        <dbReference type="EMBL" id="BAV94837.1"/>
    </source>
</evidence>
<dbReference type="InterPro" id="IPR016064">
    <property type="entry name" value="NAD/diacylglycerol_kinase_sf"/>
</dbReference>
<dbReference type="GO" id="GO:0003951">
    <property type="term" value="F:NAD+ kinase activity"/>
    <property type="evidence" value="ECO:0007669"/>
    <property type="project" value="UniProtKB-UniRule"/>
</dbReference>
<keyword evidence="8" id="KW-1185">Reference proteome</keyword>
<keyword evidence="4 6" id="KW-0520">NAD</keyword>
<dbReference type="KEGG" id="ise:JBKA6_0824"/>
<dbReference type="PANTHER" id="PTHR20275:SF6">
    <property type="entry name" value="NAD KINASE 2, CHLOROPLASTIC"/>
    <property type="match status" value="1"/>
</dbReference>
<keyword evidence="6" id="KW-0067">ATP-binding</keyword>
<sequence>MKVGIFSIIETDQVYGCILKLKIALDELNVEYVVLDNLKGKKIFSQNTASFSSFEDLKSQIDLLITVGGDGTILKTVDYIRDSGIPIVGINMGRLGFLASIKQEEISHRIRQIIKGDYNVLDRILLSTSFDKSHRCANVALNEVYIYGENNTSIINTVVSVNDIYLNSYWSDGLIVATPTGSTGYSLSCGGAIIMPDTNNFIITPVAPHNLNLRPIIVSGDDVIKVNVVRSTSKCYMSLDSRIKVDIDKEEIIIKKSDFSVKTLIFKDQSFSSALHEKLFWGIDVRSSRT</sequence>
<feature type="binding site" evidence="6">
    <location>
        <position position="172"/>
    </location>
    <ligand>
        <name>NAD(+)</name>
        <dbReference type="ChEBI" id="CHEBI:57540"/>
    </ligand>
</feature>
<dbReference type="Pfam" id="PF20143">
    <property type="entry name" value="NAD_kinase_C"/>
    <property type="match status" value="1"/>
</dbReference>
<keyword evidence="3 6" id="KW-0521">NADP</keyword>
<protein>
    <recommendedName>
        <fullName evidence="6">NAD kinase</fullName>
        <ecNumber evidence="6">2.7.1.23</ecNumber>
    </recommendedName>
    <alternativeName>
        <fullName evidence="6">ATP-dependent NAD kinase</fullName>
    </alternativeName>
</protein>
<dbReference type="HAMAP" id="MF_00361">
    <property type="entry name" value="NAD_kinase"/>
    <property type="match status" value="1"/>
</dbReference>
<gene>
    <name evidence="6" type="primary">nadK</name>
    <name evidence="7" type="ORF">JBKA6_0824</name>
</gene>
<feature type="binding site" evidence="6">
    <location>
        <begin position="142"/>
        <end position="143"/>
    </location>
    <ligand>
        <name>NAD(+)</name>
        <dbReference type="ChEBI" id="CHEBI:57540"/>
    </ligand>
</feature>
<comment type="similarity">
    <text evidence="6">Belongs to the NAD kinase family.</text>
</comment>
<keyword evidence="6" id="KW-0963">Cytoplasm</keyword>
<dbReference type="GO" id="GO:0005524">
    <property type="term" value="F:ATP binding"/>
    <property type="evidence" value="ECO:0007669"/>
    <property type="project" value="UniProtKB-KW"/>
</dbReference>
<comment type="caution">
    <text evidence="6">Lacks conserved residue(s) required for the propagation of feature annotation.</text>
</comment>
<dbReference type="Gene3D" id="2.60.200.30">
    <property type="entry name" value="Probable inorganic polyphosphate/atp-NAD kinase, domain 2"/>
    <property type="match status" value="1"/>
</dbReference>
<dbReference type="InterPro" id="IPR017437">
    <property type="entry name" value="ATP-NAD_kinase_PpnK-typ_C"/>
</dbReference>
<dbReference type="RefSeq" id="WP_096686145.1">
    <property type="nucleotide sequence ID" value="NZ_AP014564.1"/>
</dbReference>
<reference evidence="7 8" key="1">
    <citation type="submission" date="2014-03" db="EMBL/GenBank/DDBJ databases">
        <title>complete genome sequence of Flavobacteriaceae bacterium JBKA-6.</title>
        <authorList>
            <person name="Takano T."/>
            <person name="Nakamura Y."/>
            <person name="Takuma S."/>
            <person name="Yasuike M."/>
            <person name="Matsuyama T."/>
            <person name="Sakai T."/>
            <person name="Fujiwara A."/>
            <person name="Kimoto K."/>
            <person name="Fukuda Y."/>
            <person name="Kondo H."/>
            <person name="Hirono I."/>
            <person name="Nakayasu C."/>
        </authorList>
    </citation>
    <scope>NUCLEOTIDE SEQUENCE [LARGE SCALE GENOMIC DNA]</scope>
    <source>
        <strain evidence="7 8">JBKA-6</strain>
    </source>
</reference>
<dbReference type="GO" id="GO:0019674">
    <property type="term" value="P:NAD+ metabolic process"/>
    <property type="evidence" value="ECO:0007669"/>
    <property type="project" value="InterPro"/>
</dbReference>
<dbReference type="EMBL" id="AP014564">
    <property type="protein sequence ID" value="BAV94837.1"/>
    <property type="molecule type" value="Genomic_DNA"/>
</dbReference>
<dbReference type="EC" id="2.7.1.23" evidence="6"/>
<dbReference type="GO" id="GO:0005737">
    <property type="term" value="C:cytoplasm"/>
    <property type="evidence" value="ECO:0007669"/>
    <property type="project" value="UniProtKB-SubCell"/>
</dbReference>
<comment type="cofactor">
    <cofactor evidence="6">
        <name>a divalent metal cation</name>
        <dbReference type="ChEBI" id="CHEBI:60240"/>
    </cofactor>
</comment>
<evidence type="ECO:0000313" key="8">
    <source>
        <dbReference type="Proteomes" id="UP000243197"/>
    </source>
</evidence>
<dbReference type="InterPro" id="IPR017438">
    <property type="entry name" value="ATP-NAD_kinase_N"/>
</dbReference>
<dbReference type="GO" id="GO:0046872">
    <property type="term" value="F:metal ion binding"/>
    <property type="evidence" value="ECO:0007669"/>
    <property type="project" value="UniProtKB-UniRule"/>
</dbReference>
<proteinExistence type="inferred from homology"/>
<keyword evidence="2 6" id="KW-0418">Kinase</keyword>
<dbReference type="Pfam" id="PF01513">
    <property type="entry name" value="NAD_kinase"/>
    <property type="match status" value="1"/>
</dbReference>
<comment type="subcellular location">
    <subcellularLocation>
        <location evidence="6">Cytoplasm</location>
    </subcellularLocation>
</comment>
<organism evidence="7 8">
    <name type="scientific">Ichthyobacterium seriolicida</name>
    <dbReference type="NCBI Taxonomy" id="242600"/>
    <lineage>
        <taxon>Bacteria</taxon>
        <taxon>Pseudomonadati</taxon>
        <taxon>Bacteroidota</taxon>
        <taxon>Flavobacteriia</taxon>
        <taxon>Flavobacteriales</taxon>
        <taxon>Ichthyobacteriaceae</taxon>
        <taxon>Ichthyobacterium</taxon>
    </lineage>
</organism>
<dbReference type="OrthoDB" id="9774737at2"/>
<keyword evidence="6" id="KW-0547">Nucleotide-binding</keyword>
<dbReference type="Proteomes" id="UP000243197">
    <property type="component" value="Chromosome"/>
</dbReference>
<name>A0A1J1E1L1_9FLAO</name>
<evidence type="ECO:0000256" key="1">
    <source>
        <dbReference type="ARBA" id="ARBA00022679"/>
    </source>
</evidence>
<dbReference type="GO" id="GO:0006741">
    <property type="term" value="P:NADP+ biosynthetic process"/>
    <property type="evidence" value="ECO:0007669"/>
    <property type="project" value="UniProtKB-UniRule"/>
</dbReference>
<dbReference type="PANTHER" id="PTHR20275">
    <property type="entry name" value="NAD KINASE"/>
    <property type="match status" value="1"/>
</dbReference>
<dbReference type="InterPro" id="IPR002504">
    <property type="entry name" value="NADK"/>
</dbReference>
<dbReference type="SUPFAM" id="SSF111331">
    <property type="entry name" value="NAD kinase/diacylglycerol kinase-like"/>
    <property type="match status" value="1"/>
</dbReference>
<evidence type="ECO:0000256" key="3">
    <source>
        <dbReference type="ARBA" id="ARBA00022857"/>
    </source>
</evidence>
<accession>A0A1J1E1L1</accession>
<feature type="active site" description="Proton acceptor" evidence="6">
    <location>
        <position position="70"/>
    </location>
</feature>
<comment type="catalytic activity">
    <reaction evidence="5 6">
        <text>NAD(+) + ATP = ADP + NADP(+) + H(+)</text>
        <dbReference type="Rhea" id="RHEA:18629"/>
        <dbReference type="ChEBI" id="CHEBI:15378"/>
        <dbReference type="ChEBI" id="CHEBI:30616"/>
        <dbReference type="ChEBI" id="CHEBI:57540"/>
        <dbReference type="ChEBI" id="CHEBI:58349"/>
        <dbReference type="ChEBI" id="CHEBI:456216"/>
        <dbReference type="EC" id="2.7.1.23"/>
    </reaction>
</comment>
<evidence type="ECO:0000256" key="2">
    <source>
        <dbReference type="ARBA" id="ARBA00022777"/>
    </source>
</evidence>